<dbReference type="Proteomes" id="UP000237105">
    <property type="component" value="Unassembled WGS sequence"/>
</dbReference>
<reference evidence="2" key="1">
    <citation type="submission" date="2016-06" db="EMBL/GenBank/DDBJ databases">
        <title>Parallel loss of symbiosis genes in relatives of nitrogen-fixing non-legume Parasponia.</title>
        <authorList>
            <person name="Van Velzen R."/>
            <person name="Holmer R."/>
            <person name="Bu F."/>
            <person name="Rutten L."/>
            <person name="Van Zeijl A."/>
            <person name="Liu W."/>
            <person name="Santuari L."/>
            <person name="Cao Q."/>
            <person name="Sharma T."/>
            <person name="Shen D."/>
            <person name="Roswanjaya Y."/>
            <person name="Wardhani T."/>
            <person name="Kalhor M.S."/>
            <person name="Jansen J."/>
            <person name="Van den Hoogen J."/>
            <person name="Gungor B."/>
            <person name="Hartog M."/>
            <person name="Hontelez J."/>
            <person name="Verver J."/>
            <person name="Yang W.-C."/>
            <person name="Schijlen E."/>
            <person name="Repin R."/>
            <person name="Schilthuizen M."/>
            <person name="Schranz E."/>
            <person name="Heidstra R."/>
            <person name="Miyata K."/>
            <person name="Fedorova E."/>
            <person name="Kohlen W."/>
            <person name="Bisseling T."/>
            <person name="Smit S."/>
            <person name="Geurts R."/>
        </authorList>
    </citation>
    <scope>NUCLEOTIDE SEQUENCE [LARGE SCALE GENOMIC DNA]</scope>
    <source>
        <strain evidence="2">cv. WU1-14</strain>
    </source>
</reference>
<gene>
    <name evidence="1" type="ORF">PanWU01x14_208490</name>
</gene>
<dbReference type="EMBL" id="JXTB01000218">
    <property type="protein sequence ID" value="PON52451.1"/>
    <property type="molecule type" value="Genomic_DNA"/>
</dbReference>
<keyword evidence="2" id="KW-1185">Reference proteome</keyword>
<protein>
    <submittedName>
        <fullName evidence="1">Uncharacterized protein</fullName>
    </submittedName>
</protein>
<comment type="caution">
    <text evidence="1">The sequence shown here is derived from an EMBL/GenBank/DDBJ whole genome shotgun (WGS) entry which is preliminary data.</text>
</comment>
<name>A0A2P5BUI9_PARAD</name>
<accession>A0A2P5BUI9</accession>
<organism evidence="1 2">
    <name type="scientific">Parasponia andersonii</name>
    <name type="common">Sponia andersonii</name>
    <dbReference type="NCBI Taxonomy" id="3476"/>
    <lineage>
        <taxon>Eukaryota</taxon>
        <taxon>Viridiplantae</taxon>
        <taxon>Streptophyta</taxon>
        <taxon>Embryophyta</taxon>
        <taxon>Tracheophyta</taxon>
        <taxon>Spermatophyta</taxon>
        <taxon>Magnoliopsida</taxon>
        <taxon>eudicotyledons</taxon>
        <taxon>Gunneridae</taxon>
        <taxon>Pentapetalae</taxon>
        <taxon>rosids</taxon>
        <taxon>fabids</taxon>
        <taxon>Rosales</taxon>
        <taxon>Cannabaceae</taxon>
        <taxon>Parasponia</taxon>
    </lineage>
</organism>
<dbReference type="AlphaFoldDB" id="A0A2P5BUI9"/>
<evidence type="ECO:0000313" key="2">
    <source>
        <dbReference type="Proteomes" id="UP000237105"/>
    </source>
</evidence>
<sequence length="122" mass="14907">MIRKHIKTKLATVKREVIAKNQRCPQRKKKKKFTIFRFFKSKEEFFLKGENYIYLQHKKRCPRTQCQKLKLPKRHSLFEINEKTFLVNLNAEKELIMGKEGSFWYKFRRNRPVGYFEAHGHS</sequence>
<proteinExistence type="predicted"/>
<evidence type="ECO:0000313" key="1">
    <source>
        <dbReference type="EMBL" id="PON52451.1"/>
    </source>
</evidence>